<evidence type="ECO:0008006" key="3">
    <source>
        <dbReference type="Google" id="ProtNLM"/>
    </source>
</evidence>
<dbReference type="CDD" id="cd01635">
    <property type="entry name" value="Glycosyltransferase_GTB-type"/>
    <property type="match status" value="1"/>
</dbReference>
<evidence type="ECO:0000313" key="1">
    <source>
        <dbReference type="EMBL" id="MBB3967272.1"/>
    </source>
</evidence>
<keyword evidence="2" id="KW-1185">Reference proteome</keyword>
<sequence>MFDRYQNFTDLSARIDAQIRRHRFDTALHLIQEFVETVISEPMLVSHIYGSKELDRRCQELGLISYRSLGAIAQPRNDGKNMHGCNVYIVSKLQTSGGHTKVIKDFIAARPNEQHAILSTELAGVSELGAVNSSLSNGKFTSFHAVPGGNHWKRLRWLQTKLLEMSPKRVYLFNHHQDSVAVAAVVPEMRIPTTFYHHGDHHLCLGVFLSDVEHIDPHPMGFCNCRKALKIQNTFVPLVVEDRRSIRAGFMENGYLTTCTAARLNKIEIPYYVNYLDVVPELLREGVGRHIHIGRLTPWALYRLRRRLRKYGVEQNRFVYIPWVASVWDALVEHKVDLYVASFPYGGGLTLIEAMGAGIPVVLHRHMYSRILSGISLGYPTAFNWHWKDDLIEHCKNLKRDALSAESKQSRRHYVQFHRTEVLADILNNECVDSMVPSTEADDVVETDTDELAQWLLNNMTFTNIFCQRSFRVLKRIRRRLIRANSSVSERIRMLKVVR</sequence>
<accession>A0A7W6GDJ9</accession>
<dbReference type="SUPFAM" id="SSF53756">
    <property type="entry name" value="UDP-Glycosyltransferase/glycogen phosphorylase"/>
    <property type="match status" value="1"/>
</dbReference>
<dbReference type="Proteomes" id="UP000582090">
    <property type="component" value="Unassembled WGS sequence"/>
</dbReference>
<dbReference type="AlphaFoldDB" id="A0A7W6GDJ9"/>
<dbReference type="EMBL" id="JACIDW010000040">
    <property type="protein sequence ID" value="MBB3967272.1"/>
    <property type="molecule type" value="Genomic_DNA"/>
</dbReference>
<comment type="caution">
    <text evidence="1">The sequence shown here is derived from an EMBL/GenBank/DDBJ whole genome shotgun (WGS) entry which is preliminary data.</text>
</comment>
<reference evidence="1 2" key="1">
    <citation type="submission" date="2020-08" db="EMBL/GenBank/DDBJ databases">
        <title>Genomic Encyclopedia of Type Strains, Phase IV (KMG-IV): sequencing the most valuable type-strain genomes for metagenomic binning, comparative biology and taxonomic classification.</title>
        <authorList>
            <person name="Goeker M."/>
        </authorList>
    </citation>
    <scope>NUCLEOTIDE SEQUENCE [LARGE SCALE GENOMIC DNA]</scope>
    <source>
        <strain evidence="1 2">DSM 26575</strain>
    </source>
</reference>
<proteinExistence type="predicted"/>
<protein>
    <recommendedName>
        <fullName evidence="3">Glycosyltransferase</fullName>
    </recommendedName>
</protein>
<dbReference type="Gene3D" id="3.40.50.2000">
    <property type="entry name" value="Glycogen Phosphorylase B"/>
    <property type="match status" value="1"/>
</dbReference>
<organism evidence="1 2">
    <name type="scientific">Rhizobium metallidurans</name>
    <dbReference type="NCBI Taxonomy" id="1265931"/>
    <lineage>
        <taxon>Bacteria</taxon>
        <taxon>Pseudomonadati</taxon>
        <taxon>Pseudomonadota</taxon>
        <taxon>Alphaproteobacteria</taxon>
        <taxon>Hyphomicrobiales</taxon>
        <taxon>Rhizobiaceae</taxon>
        <taxon>Rhizobium/Agrobacterium group</taxon>
        <taxon>Rhizobium</taxon>
    </lineage>
</organism>
<dbReference type="RefSeq" id="WP_183902686.1">
    <property type="nucleotide sequence ID" value="NZ_JACIDW010000040.1"/>
</dbReference>
<gene>
    <name evidence="1" type="ORF">GGQ67_004971</name>
</gene>
<evidence type="ECO:0000313" key="2">
    <source>
        <dbReference type="Proteomes" id="UP000582090"/>
    </source>
</evidence>
<name>A0A7W6GDJ9_9HYPH</name>